<keyword evidence="1" id="KW-0349">Heme</keyword>
<organism evidence="5">
    <name type="scientific">marine metagenome</name>
    <dbReference type="NCBI Taxonomy" id="408172"/>
    <lineage>
        <taxon>unclassified sequences</taxon>
        <taxon>metagenomes</taxon>
        <taxon>ecological metagenomes</taxon>
    </lineage>
</organism>
<dbReference type="InterPro" id="IPR009056">
    <property type="entry name" value="Cyt_c-like_dom"/>
</dbReference>
<evidence type="ECO:0000256" key="2">
    <source>
        <dbReference type="ARBA" id="ARBA00022723"/>
    </source>
</evidence>
<dbReference type="PROSITE" id="PS51007">
    <property type="entry name" value="CYTC"/>
    <property type="match status" value="1"/>
</dbReference>
<protein>
    <recommendedName>
        <fullName evidence="4">Cytochrome c domain-containing protein</fullName>
    </recommendedName>
</protein>
<dbReference type="Pfam" id="PF13442">
    <property type="entry name" value="Cytochrome_CBB3"/>
    <property type="match status" value="1"/>
</dbReference>
<sequence>MNRVPILTVALLTVTIQFVGGKVTESQDVEPLLGNTENGEQLFTEYTCSGCHGYTGETGLGTRLNPPRMRQARFIQYLRNPTDPERMPPYQEPEVSDQNLADIYAFLESLPSQSPAIEDIPLLQAILRELRR</sequence>
<proteinExistence type="predicted"/>
<dbReference type="EMBL" id="UINC01028582">
    <property type="protein sequence ID" value="SVB09808.1"/>
    <property type="molecule type" value="Genomic_DNA"/>
</dbReference>
<dbReference type="InterPro" id="IPR036909">
    <property type="entry name" value="Cyt_c-like_dom_sf"/>
</dbReference>
<evidence type="ECO:0000256" key="3">
    <source>
        <dbReference type="ARBA" id="ARBA00023004"/>
    </source>
</evidence>
<keyword evidence="2" id="KW-0479">Metal-binding</keyword>
<reference evidence="5" key="1">
    <citation type="submission" date="2018-05" db="EMBL/GenBank/DDBJ databases">
        <authorList>
            <person name="Lanie J.A."/>
            <person name="Ng W.-L."/>
            <person name="Kazmierczak K.M."/>
            <person name="Andrzejewski T.M."/>
            <person name="Davidsen T.M."/>
            <person name="Wayne K.J."/>
            <person name="Tettelin H."/>
            <person name="Glass J.I."/>
            <person name="Rusch D."/>
            <person name="Podicherti R."/>
            <person name="Tsui H.-C.T."/>
            <person name="Winkler M.E."/>
        </authorList>
    </citation>
    <scope>NUCLEOTIDE SEQUENCE</scope>
</reference>
<dbReference type="GO" id="GO:0046872">
    <property type="term" value="F:metal ion binding"/>
    <property type="evidence" value="ECO:0007669"/>
    <property type="project" value="UniProtKB-KW"/>
</dbReference>
<gene>
    <name evidence="5" type="ORF">METZ01_LOCUS162662</name>
</gene>
<dbReference type="SUPFAM" id="SSF46626">
    <property type="entry name" value="Cytochrome c"/>
    <property type="match status" value="1"/>
</dbReference>
<accession>A0A382B7S2</accession>
<keyword evidence="3" id="KW-0408">Iron</keyword>
<feature type="domain" description="Cytochrome c" evidence="4">
    <location>
        <begin position="34"/>
        <end position="111"/>
    </location>
</feature>
<evidence type="ECO:0000256" key="1">
    <source>
        <dbReference type="ARBA" id="ARBA00022617"/>
    </source>
</evidence>
<name>A0A382B7S2_9ZZZZ</name>
<evidence type="ECO:0000313" key="5">
    <source>
        <dbReference type="EMBL" id="SVB09808.1"/>
    </source>
</evidence>
<dbReference type="GO" id="GO:0009055">
    <property type="term" value="F:electron transfer activity"/>
    <property type="evidence" value="ECO:0007669"/>
    <property type="project" value="InterPro"/>
</dbReference>
<dbReference type="GO" id="GO:0020037">
    <property type="term" value="F:heme binding"/>
    <property type="evidence" value="ECO:0007669"/>
    <property type="project" value="InterPro"/>
</dbReference>
<dbReference type="AlphaFoldDB" id="A0A382B7S2"/>
<dbReference type="Gene3D" id="1.10.760.10">
    <property type="entry name" value="Cytochrome c-like domain"/>
    <property type="match status" value="1"/>
</dbReference>
<evidence type="ECO:0000259" key="4">
    <source>
        <dbReference type="PROSITE" id="PS51007"/>
    </source>
</evidence>